<evidence type="ECO:0000313" key="2">
    <source>
        <dbReference type="Proteomes" id="UP000793456"/>
    </source>
</evidence>
<protein>
    <submittedName>
        <fullName evidence="1">Uncharacterized protein</fullName>
    </submittedName>
</protein>
<dbReference type="EMBL" id="CM011685">
    <property type="protein sequence ID" value="TMS12100.1"/>
    <property type="molecule type" value="Genomic_DNA"/>
</dbReference>
<evidence type="ECO:0000313" key="1">
    <source>
        <dbReference type="EMBL" id="TMS12100.1"/>
    </source>
</evidence>
<keyword evidence="2" id="KW-1185">Reference proteome</keyword>
<proteinExistence type="predicted"/>
<organism evidence="1 2">
    <name type="scientific">Larimichthys crocea</name>
    <name type="common">Large yellow croaker</name>
    <name type="synonym">Pseudosciaena crocea</name>
    <dbReference type="NCBI Taxonomy" id="215358"/>
    <lineage>
        <taxon>Eukaryota</taxon>
        <taxon>Metazoa</taxon>
        <taxon>Chordata</taxon>
        <taxon>Craniata</taxon>
        <taxon>Vertebrata</taxon>
        <taxon>Euteleostomi</taxon>
        <taxon>Actinopterygii</taxon>
        <taxon>Neopterygii</taxon>
        <taxon>Teleostei</taxon>
        <taxon>Neoteleostei</taxon>
        <taxon>Acanthomorphata</taxon>
        <taxon>Eupercaria</taxon>
        <taxon>Sciaenidae</taxon>
        <taxon>Larimichthys</taxon>
    </lineage>
</organism>
<sequence length="359" mass="42738">MDDLERELGRFEDLKHEDDFSDDNSTRGSKRTKPRRMHAETPRETGFHQSTRICLEHIREALLHHRWQEAAEYMACYPQMLEDTATSQSEQYTELVWRLSTEILHQHPNSKLDDYNSIYERMKHSGIRHYLMICLEHSFHLLLNGHIENAKNQLSAAESWRYGKESGHVRQQQIIKLIQAYRSLLDYIIWCDKRFTHFDTDPSSISNADMHNYFRQASVNLKEILRNPGVWDPFILSYVEMLDFYEDYEEALNVLKNYAYDNTFPPNPNAHVYLYQYLKRHEAPERKLIKVLKILQVLVPSHELMLEYSSLLLQSERKKDTQKALEVVLEMLAFACWKSNLDAWKRLKDIIEKLQIECV</sequence>
<accession>A0ACD3QY91</accession>
<dbReference type="Proteomes" id="UP000793456">
    <property type="component" value="Chromosome XII"/>
</dbReference>
<reference evidence="1" key="1">
    <citation type="submission" date="2018-11" db="EMBL/GenBank/DDBJ databases">
        <title>The sequence and de novo assembly of Larimichthys crocea genome using PacBio and Hi-C technologies.</title>
        <authorList>
            <person name="Xu P."/>
            <person name="Chen B."/>
            <person name="Zhou Z."/>
            <person name="Ke Q."/>
            <person name="Wu Y."/>
            <person name="Bai H."/>
            <person name="Pu F."/>
        </authorList>
    </citation>
    <scope>NUCLEOTIDE SEQUENCE</scope>
    <source>
        <tissue evidence="1">Muscle</tissue>
    </source>
</reference>
<gene>
    <name evidence="1" type="ORF">E3U43_017058</name>
</gene>
<name>A0ACD3QY91_LARCR</name>
<comment type="caution">
    <text evidence="1">The sequence shown here is derived from an EMBL/GenBank/DDBJ whole genome shotgun (WGS) entry which is preliminary data.</text>
</comment>